<feature type="chain" id="PRO_5011678414" description="Outer membrane lipoprotein-sorting protein" evidence="1">
    <location>
        <begin position="24"/>
        <end position="185"/>
    </location>
</feature>
<reference evidence="3" key="1">
    <citation type="submission" date="2016-10" db="EMBL/GenBank/DDBJ databases">
        <authorList>
            <person name="Varghese N."/>
            <person name="Submissions S."/>
        </authorList>
    </citation>
    <scope>NUCLEOTIDE SEQUENCE [LARGE SCALE GENOMIC DNA]</scope>
    <source>
        <strain evidence="3">DSM 17071</strain>
    </source>
</reference>
<dbReference type="AlphaFoldDB" id="A0A1G8LV58"/>
<proteinExistence type="predicted"/>
<dbReference type="Proteomes" id="UP000198869">
    <property type="component" value="Unassembled WGS sequence"/>
</dbReference>
<sequence length="185" mass="21658">MKARGKLFISFIIVVFLSFNANAQLQESKGEAKISYIHKKEMSVEDFFQKRMKQSKMYKVTGKKLEIFFEKNNTFFLGRNLLSGSDGKMVKVDTLYTIPKESLVTHFPDYHLEGDDVRDVIYKYLYKNIPGFSGTVNSTFTYKLDKNIIGVDYKNISRRYIIKKSTGYHFKISTDDLKILDFKKY</sequence>
<keyword evidence="3" id="KW-1185">Reference proteome</keyword>
<evidence type="ECO:0000313" key="3">
    <source>
        <dbReference type="Proteomes" id="UP000198869"/>
    </source>
</evidence>
<dbReference type="OrthoDB" id="9831007at2"/>
<dbReference type="EMBL" id="FNDW01000010">
    <property type="protein sequence ID" value="SDI59535.1"/>
    <property type="molecule type" value="Genomic_DNA"/>
</dbReference>
<name>A0A1G8LV58_9FLAO</name>
<protein>
    <recommendedName>
        <fullName evidence="4">Outer membrane lipoprotein-sorting protein</fullName>
    </recommendedName>
</protein>
<keyword evidence="1" id="KW-0732">Signal</keyword>
<organism evidence="2 3">
    <name type="scientific">Chryseobacterium taeanense</name>
    <dbReference type="NCBI Taxonomy" id="311334"/>
    <lineage>
        <taxon>Bacteria</taxon>
        <taxon>Pseudomonadati</taxon>
        <taxon>Bacteroidota</taxon>
        <taxon>Flavobacteriia</taxon>
        <taxon>Flavobacteriales</taxon>
        <taxon>Weeksellaceae</taxon>
        <taxon>Chryseobacterium group</taxon>
        <taxon>Chryseobacterium</taxon>
    </lineage>
</organism>
<evidence type="ECO:0000256" key="1">
    <source>
        <dbReference type="SAM" id="SignalP"/>
    </source>
</evidence>
<dbReference type="RefSeq" id="WP_089859888.1">
    <property type="nucleotide sequence ID" value="NZ_FNDW01000010.1"/>
</dbReference>
<evidence type="ECO:0000313" key="2">
    <source>
        <dbReference type="EMBL" id="SDI59535.1"/>
    </source>
</evidence>
<accession>A0A1G8LV58</accession>
<evidence type="ECO:0008006" key="4">
    <source>
        <dbReference type="Google" id="ProtNLM"/>
    </source>
</evidence>
<gene>
    <name evidence="2" type="ORF">SAMN05421846_11070</name>
</gene>
<feature type="signal peptide" evidence="1">
    <location>
        <begin position="1"/>
        <end position="23"/>
    </location>
</feature>